<dbReference type="SMART" id="SM00986">
    <property type="entry name" value="UDG"/>
    <property type="match status" value="1"/>
</dbReference>
<organism evidence="13">
    <name type="scientific">marine metagenome</name>
    <dbReference type="NCBI Taxonomy" id="408172"/>
    <lineage>
        <taxon>unclassified sequences</taxon>
        <taxon>metagenomes</taxon>
        <taxon>ecological metagenomes</taxon>
    </lineage>
</organism>
<keyword evidence="11" id="KW-0234">DNA repair</keyword>
<evidence type="ECO:0000256" key="11">
    <source>
        <dbReference type="ARBA" id="ARBA00023204"/>
    </source>
</evidence>
<dbReference type="CDD" id="cd10030">
    <property type="entry name" value="UDG-F4_TTUDGA_SPO1dp_like"/>
    <property type="match status" value="1"/>
</dbReference>
<dbReference type="EMBL" id="UINC01011108">
    <property type="protein sequence ID" value="SVA49159.1"/>
    <property type="molecule type" value="Genomic_DNA"/>
</dbReference>
<evidence type="ECO:0000256" key="9">
    <source>
        <dbReference type="ARBA" id="ARBA00023004"/>
    </source>
</evidence>
<accession>A0A381W9D5</accession>
<name>A0A381W9D5_9ZZZZ</name>
<dbReference type="NCBIfam" id="TIGR00758">
    <property type="entry name" value="UDG_fam4"/>
    <property type="match status" value="1"/>
</dbReference>
<dbReference type="GO" id="GO:0006281">
    <property type="term" value="P:DNA repair"/>
    <property type="evidence" value="ECO:0007669"/>
    <property type="project" value="UniProtKB-KW"/>
</dbReference>
<dbReference type="InterPro" id="IPR005122">
    <property type="entry name" value="Uracil-DNA_glycosylase-like"/>
</dbReference>
<evidence type="ECO:0000256" key="6">
    <source>
        <dbReference type="ARBA" id="ARBA00022723"/>
    </source>
</evidence>
<protein>
    <recommendedName>
        <fullName evidence="4">Type-4 uracil-DNA glycosylase</fullName>
        <ecNumber evidence="3">3.2.2.27</ecNumber>
    </recommendedName>
</protein>
<keyword evidence="7" id="KW-0227">DNA damage</keyword>
<comment type="catalytic activity">
    <reaction evidence="1">
        <text>Hydrolyzes single-stranded DNA or mismatched double-stranded DNA and polynucleotides, releasing free uracil.</text>
        <dbReference type="EC" id="3.2.2.27"/>
    </reaction>
</comment>
<keyword evidence="9" id="KW-0408">Iron</keyword>
<proteinExistence type="inferred from homology"/>
<feature type="domain" description="Uracil-DNA glycosylase-like" evidence="12">
    <location>
        <begin position="73"/>
        <end position="221"/>
    </location>
</feature>
<evidence type="ECO:0000256" key="1">
    <source>
        <dbReference type="ARBA" id="ARBA00001400"/>
    </source>
</evidence>
<evidence type="ECO:0000256" key="3">
    <source>
        <dbReference type="ARBA" id="ARBA00012030"/>
    </source>
</evidence>
<dbReference type="Gene3D" id="3.40.470.10">
    <property type="entry name" value="Uracil-DNA glycosylase-like domain"/>
    <property type="match status" value="1"/>
</dbReference>
<dbReference type="PANTHER" id="PTHR33693:SF1">
    <property type="entry name" value="TYPE-4 URACIL-DNA GLYCOSYLASE"/>
    <property type="match status" value="1"/>
</dbReference>
<dbReference type="GO" id="GO:0004844">
    <property type="term" value="F:uracil DNA N-glycosylase activity"/>
    <property type="evidence" value="ECO:0007669"/>
    <property type="project" value="UniProtKB-EC"/>
</dbReference>
<evidence type="ECO:0000256" key="5">
    <source>
        <dbReference type="ARBA" id="ARBA00022485"/>
    </source>
</evidence>
<dbReference type="EC" id="3.2.2.27" evidence="3"/>
<dbReference type="SMART" id="SM00987">
    <property type="entry name" value="UreE_C"/>
    <property type="match status" value="1"/>
</dbReference>
<keyword evidence="5" id="KW-0004">4Fe-4S</keyword>
<comment type="similarity">
    <text evidence="2">Belongs to the uracil-DNA glycosylase (UDG) superfamily. Type 4 (UDGa) family.</text>
</comment>
<evidence type="ECO:0000259" key="12">
    <source>
        <dbReference type="SMART" id="SM00986"/>
    </source>
</evidence>
<gene>
    <name evidence="13" type="ORF">METZ01_LOCUS102013</name>
</gene>
<dbReference type="PANTHER" id="PTHR33693">
    <property type="entry name" value="TYPE-5 URACIL-DNA GLYCOSYLASE"/>
    <property type="match status" value="1"/>
</dbReference>
<keyword evidence="8" id="KW-0378">Hydrolase</keyword>
<dbReference type="InterPro" id="IPR036895">
    <property type="entry name" value="Uracil-DNA_glycosylase-like_sf"/>
</dbReference>
<evidence type="ECO:0000256" key="2">
    <source>
        <dbReference type="ARBA" id="ARBA00006521"/>
    </source>
</evidence>
<keyword evidence="6" id="KW-0479">Metal-binding</keyword>
<dbReference type="InterPro" id="IPR051536">
    <property type="entry name" value="UDG_Type-4/5"/>
</dbReference>
<dbReference type="GO" id="GO:0046872">
    <property type="term" value="F:metal ion binding"/>
    <property type="evidence" value="ECO:0007669"/>
    <property type="project" value="UniProtKB-KW"/>
</dbReference>
<evidence type="ECO:0000256" key="4">
    <source>
        <dbReference type="ARBA" id="ARBA00019403"/>
    </source>
</evidence>
<evidence type="ECO:0000313" key="13">
    <source>
        <dbReference type="EMBL" id="SVA49159.1"/>
    </source>
</evidence>
<sequence length="230" mass="24872">MGGRELFMDRLTREQALALAAAAKSSGADILPVDSGENVKSLPVLPASYEELRSAALSCDRCQLAESRTQVVFSDGAVDARLVVVGEAPGANEDRTGVPFVGAAGRYLDLLLATVGMSRRDSVYICNVLKCRPPGNRNPMADEISACSSFLEKQLELVHPEALLAVGSFAAQLLTGQEKTALGRLRGEVHSYRDIPLVCTYHPAALLRNPKWTRSFWDDLQLLRAVMDSA</sequence>
<reference evidence="13" key="1">
    <citation type="submission" date="2018-05" db="EMBL/GenBank/DDBJ databases">
        <authorList>
            <person name="Lanie J.A."/>
            <person name="Ng W.-L."/>
            <person name="Kazmierczak K.M."/>
            <person name="Andrzejewski T.M."/>
            <person name="Davidsen T.M."/>
            <person name="Wayne K.J."/>
            <person name="Tettelin H."/>
            <person name="Glass J.I."/>
            <person name="Rusch D."/>
            <person name="Podicherti R."/>
            <person name="Tsui H.-C.T."/>
            <person name="Winkler M.E."/>
        </authorList>
    </citation>
    <scope>NUCLEOTIDE SEQUENCE</scope>
</reference>
<keyword evidence="10" id="KW-0411">Iron-sulfur</keyword>
<dbReference type="GO" id="GO:0051539">
    <property type="term" value="F:4 iron, 4 sulfur cluster binding"/>
    <property type="evidence" value="ECO:0007669"/>
    <property type="project" value="UniProtKB-KW"/>
</dbReference>
<evidence type="ECO:0000256" key="7">
    <source>
        <dbReference type="ARBA" id="ARBA00022763"/>
    </source>
</evidence>
<evidence type="ECO:0000256" key="8">
    <source>
        <dbReference type="ARBA" id="ARBA00022801"/>
    </source>
</evidence>
<evidence type="ECO:0000256" key="10">
    <source>
        <dbReference type="ARBA" id="ARBA00023014"/>
    </source>
</evidence>
<dbReference type="Pfam" id="PF03167">
    <property type="entry name" value="UDG"/>
    <property type="match status" value="1"/>
</dbReference>
<dbReference type="AlphaFoldDB" id="A0A381W9D5"/>
<dbReference type="InterPro" id="IPR005273">
    <property type="entry name" value="Ura-DNA_glyco_family4"/>
</dbReference>
<dbReference type="SUPFAM" id="SSF52141">
    <property type="entry name" value="Uracil-DNA glycosylase-like"/>
    <property type="match status" value="1"/>
</dbReference>